<dbReference type="Pfam" id="PF01426">
    <property type="entry name" value="BAH"/>
    <property type="match status" value="1"/>
</dbReference>
<dbReference type="InterPro" id="IPR043151">
    <property type="entry name" value="BAH_sf"/>
</dbReference>
<feature type="domain" description="BAH" evidence="2">
    <location>
        <begin position="43"/>
        <end position="169"/>
    </location>
</feature>
<dbReference type="EMBL" id="KZ772713">
    <property type="protein sequence ID" value="PTQ40296.1"/>
    <property type="molecule type" value="Genomic_DNA"/>
</dbReference>
<dbReference type="OrthoDB" id="1896853at2759"/>
<feature type="compositionally biased region" description="Polar residues" evidence="1">
    <location>
        <begin position="231"/>
        <end position="240"/>
    </location>
</feature>
<sequence>MATAVDRDQSHTTEDLYGVRWGRLKPVKTEHYTYYESFYLDGVEYRVNDAVYLHARDGPPYIAQIAKLRQNIVNRKRTMLVRWFFRPCELPPRLPDVDYSENSKEIFMAAGSQHTKSFQNPGCTIKKCTILCTANETWNRMPSAEEIAAADHVFDRAFDAVKLRFNRLDPSKESCGEFLRSCFIKEKLKVERSDRSGQEVKGNREFRKDVIGRGTNSGSQSNMVNVVGPRNQFSGLQADQTSRRVSSEDPTAVSFTERKAFQRSEGWKRSSGEMLDDQRPTNATRVDLKRSSKDAGHDIPTDSQKRRRLDSFRGTVQEKNAHVAGGYREIEKARLNSQTRDMSVLPRDRPSKIQLIDGNKFSERKHEGTEPYTSLSNRSNKTRINQVGGAREAAIPSRLVREGVPPPSTGKNRLADQHKSSRILETNLQSQPVRHHHSSAERARSSSLEHRRSEGAVREGPRDERHGAYPDKAPSLKNVRDTTWDMRQAKDVQMHLKHQHPKSTTTSSRTQYGPQVRGDRTYTEDALRPSAKVEKSRDNAEDEASRKLKPGPYLEDLFERPDRTSGRSFKASENHRSSGAVVSAPVLERAFSTGANGELYVPSKKIFKFSWDEKKIVEEAVSNGRALLLKNLDPYLNSVELEAILENVLDITCDVRILPPRCITCYKSAEAIVIVKKADIAEDVLRTLTENILTISENERPVLASRFAKPKESIENFHGFFNLEKFGWKINASVEQKNAVSTSHCAQSNTVEYEMGLHWRLIQDRDATAWKTLEEEHAKDLQKLKGKYLKLLR</sequence>
<feature type="compositionally biased region" description="Basic and acidic residues" evidence="1">
    <location>
        <begin position="193"/>
        <end position="211"/>
    </location>
</feature>
<evidence type="ECO:0000313" key="3">
    <source>
        <dbReference type="EMBL" id="PTQ40295.1"/>
    </source>
</evidence>
<evidence type="ECO:0000313" key="4">
    <source>
        <dbReference type="Proteomes" id="UP000244005"/>
    </source>
</evidence>
<dbReference type="InterPro" id="IPR001025">
    <property type="entry name" value="BAH_dom"/>
</dbReference>
<feature type="region of interest" description="Disordered" evidence="1">
    <location>
        <begin position="427"/>
        <end position="481"/>
    </location>
</feature>
<feature type="compositionally biased region" description="Polar residues" evidence="1">
    <location>
        <begin position="214"/>
        <end position="224"/>
    </location>
</feature>
<feature type="compositionally biased region" description="Polar residues" evidence="1">
    <location>
        <begin position="371"/>
        <end position="385"/>
    </location>
</feature>
<dbReference type="GO" id="GO:0003723">
    <property type="term" value="F:RNA binding"/>
    <property type="evidence" value="ECO:0000318"/>
    <property type="project" value="GO_Central"/>
</dbReference>
<feature type="compositionally biased region" description="Basic and acidic residues" evidence="1">
    <location>
        <begin position="438"/>
        <end position="469"/>
    </location>
</feature>
<dbReference type="GO" id="GO:0003682">
    <property type="term" value="F:chromatin binding"/>
    <property type="evidence" value="ECO:0007669"/>
    <property type="project" value="InterPro"/>
</dbReference>
<keyword evidence="4" id="KW-1185">Reference proteome</keyword>
<dbReference type="Gramene" id="Mp4g18660.3">
    <property type="protein sequence ID" value="Mp4g18660.3.cds"/>
    <property type="gene ID" value="Mp4g18660"/>
</dbReference>
<feature type="compositionally biased region" description="Basic and acidic residues" evidence="1">
    <location>
        <begin position="517"/>
        <end position="546"/>
    </location>
</feature>
<dbReference type="Gene3D" id="2.30.30.490">
    <property type="match status" value="1"/>
</dbReference>
<feature type="compositionally biased region" description="Basic and acidic residues" evidence="1">
    <location>
        <begin position="360"/>
        <end position="369"/>
    </location>
</feature>
<feature type="region of interest" description="Disordered" evidence="1">
    <location>
        <begin position="356"/>
        <end position="392"/>
    </location>
</feature>
<dbReference type="Gramene" id="Mp4g18660.1">
    <property type="protein sequence ID" value="Mp4g18660.1.cds"/>
    <property type="gene ID" value="Mp4g18660"/>
</dbReference>
<dbReference type="EMBL" id="KZ772713">
    <property type="protein sequence ID" value="PTQ40294.1"/>
    <property type="molecule type" value="Genomic_DNA"/>
</dbReference>
<feature type="region of interest" description="Disordered" evidence="1">
    <location>
        <begin position="493"/>
        <end position="575"/>
    </location>
</feature>
<feature type="compositionally biased region" description="Polar residues" evidence="1">
    <location>
        <begin position="502"/>
        <end position="513"/>
    </location>
</feature>
<organism evidence="3 4">
    <name type="scientific">Marchantia polymorpha</name>
    <name type="common">Common liverwort</name>
    <name type="synonym">Marchantia aquatica</name>
    <dbReference type="NCBI Taxonomy" id="3197"/>
    <lineage>
        <taxon>Eukaryota</taxon>
        <taxon>Viridiplantae</taxon>
        <taxon>Streptophyta</taxon>
        <taxon>Embryophyta</taxon>
        <taxon>Marchantiophyta</taxon>
        <taxon>Marchantiopsida</taxon>
        <taxon>Marchantiidae</taxon>
        <taxon>Marchantiales</taxon>
        <taxon>Marchantiaceae</taxon>
        <taxon>Marchantia</taxon>
    </lineage>
</organism>
<feature type="compositionally biased region" description="Basic and acidic residues" evidence="1">
    <location>
        <begin position="557"/>
        <end position="575"/>
    </location>
</feature>
<dbReference type="PROSITE" id="PS51038">
    <property type="entry name" value="BAH"/>
    <property type="match status" value="1"/>
</dbReference>
<proteinExistence type="predicted"/>
<dbReference type="Proteomes" id="UP000244005">
    <property type="component" value="Unassembled WGS sequence"/>
</dbReference>
<reference evidence="4" key="1">
    <citation type="journal article" date="2017" name="Cell">
        <title>Insights into land plant evolution garnered from the Marchantia polymorpha genome.</title>
        <authorList>
            <person name="Bowman J.L."/>
            <person name="Kohchi T."/>
            <person name="Yamato K.T."/>
            <person name="Jenkins J."/>
            <person name="Shu S."/>
            <person name="Ishizaki K."/>
            <person name="Yamaoka S."/>
            <person name="Nishihama R."/>
            <person name="Nakamura Y."/>
            <person name="Berger F."/>
            <person name="Adam C."/>
            <person name="Aki S.S."/>
            <person name="Althoff F."/>
            <person name="Araki T."/>
            <person name="Arteaga-Vazquez M.A."/>
            <person name="Balasubrmanian S."/>
            <person name="Barry K."/>
            <person name="Bauer D."/>
            <person name="Boehm C.R."/>
            <person name="Briginshaw L."/>
            <person name="Caballero-Perez J."/>
            <person name="Catarino B."/>
            <person name="Chen F."/>
            <person name="Chiyoda S."/>
            <person name="Chovatia M."/>
            <person name="Davies K.M."/>
            <person name="Delmans M."/>
            <person name="Demura T."/>
            <person name="Dierschke T."/>
            <person name="Dolan L."/>
            <person name="Dorantes-Acosta A.E."/>
            <person name="Eklund D.M."/>
            <person name="Florent S.N."/>
            <person name="Flores-Sandoval E."/>
            <person name="Fujiyama A."/>
            <person name="Fukuzawa H."/>
            <person name="Galik B."/>
            <person name="Grimanelli D."/>
            <person name="Grimwood J."/>
            <person name="Grossniklaus U."/>
            <person name="Hamada T."/>
            <person name="Haseloff J."/>
            <person name="Hetherington A.J."/>
            <person name="Higo A."/>
            <person name="Hirakawa Y."/>
            <person name="Hundley H.N."/>
            <person name="Ikeda Y."/>
            <person name="Inoue K."/>
            <person name="Inoue S.I."/>
            <person name="Ishida S."/>
            <person name="Jia Q."/>
            <person name="Kakita M."/>
            <person name="Kanazawa T."/>
            <person name="Kawai Y."/>
            <person name="Kawashima T."/>
            <person name="Kennedy M."/>
            <person name="Kinose K."/>
            <person name="Kinoshita T."/>
            <person name="Kohara Y."/>
            <person name="Koide E."/>
            <person name="Komatsu K."/>
            <person name="Kopischke S."/>
            <person name="Kubo M."/>
            <person name="Kyozuka J."/>
            <person name="Lagercrantz U."/>
            <person name="Lin S.S."/>
            <person name="Lindquist E."/>
            <person name="Lipzen A.M."/>
            <person name="Lu C.W."/>
            <person name="De Luna E."/>
            <person name="Martienssen R.A."/>
            <person name="Minamino N."/>
            <person name="Mizutani M."/>
            <person name="Mizutani M."/>
            <person name="Mochizuki N."/>
            <person name="Monte I."/>
            <person name="Mosher R."/>
            <person name="Nagasaki H."/>
            <person name="Nakagami H."/>
            <person name="Naramoto S."/>
            <person name="Nishitani K."/>
            <person name="Ohtani M."/>
            <person name="Okamoto T."/>
            <person name="Okumura M."/>
            <person name="Phillips J."/>
            <person name="Pollak B."/>
            <person name="Reinders A."/>
            <person name="Rovekamp M."/>
            <person name="Sano R."/>
            <person name="Sawa S."/>
            <person name="Schmid M.W."/>
            <person name="Shirakawa M."/>
            <person name="Solano R."/>
            <person name="Spunde A."/>
            <person name="Suetsugu N."/>
            <person name="Sugano S."/>
            <person name="Sugiyama A."/>
            <person name="Sun R."/>
            <person name="Suzuki Y."/>
            <person name="Takenaka M."/>
            <person name="Takezawa D."/>
            <person name="Tomogane H."/>
            <person name="Tsuzuki M."/>
            <person name="Ueda T."/>
            <person name="Umeda M."/>
            <person name="Ward J.M."/>
            <person name="Watanabe Y."/>
            <person name="Yazaki K."/>
            <person name="Yokoyama R."/>
            <person name="Yoshitake Y."/>
            <person name="Yotsui I."/>
            <person name="Zachgo S."/>
            <person name="Schmutz J."/>
        </authorList>
    </citation>
    <scope>NUCLEOTIDE SEQUENCE [LARGE SCALE GENOMIC DNA]</scope>
    <source>
        <strain evidence="4">Tak-1</strain>
    </source>
</reference>
<dbReference type="OMA" id="KIWQQNQ"/>
<dbReference type="SMART" id="SM00439">
    <property type="entry name" value="BAH"/>
    <property type="match status" value="1"/>
</dbReference>
<feature type="region of interest" description="Disordered" evidence="1">
    <location>
        <begin position="399"/>
        <end position="418"/>
    </location>
</feature>
<reference evidence="3" key="2">
    <citation type="submission" date="2017-12" db="EMBL/GenBank/DDBJ databases">
        <title>WGS assembly of Marchantia polymorpha.</title>
        <authorList>
            <person name="Bowman J.L."/>
            <person name="Kohchi T."/>
            <person name="Yamato K.T."/>
            <person name="Jenkins J."/>
            <person name="Shu S."/>
            <person name="Ishizaki K."/>
            <person name="Yamaoka S."/>
            <person name="Nishihama R."/>
            <person name="Nakamura Y."/>
            <person name="Berger F."/>
            <person name="Adam C."/>
            <person name="Aki S.S."/>
            <person name="Althoff F."/>
            <person name="Araki T."/>
            <person name="Arteaga-Vazquez M.A."/>
            <person name="Balasubrmanian S."/>
            <person name="Bauer D."/>
            <person name="Boehm C.R."/>
            <person name="Briginshaw L."/>
            <person name="Caballero-Perez J."/>
            <person name="Catarino B."/>
            <person name="Chen F."/>
            <person name="Chiyoda S."/>
            <person name="Chovatia M."/>
            <person name="Davies K.M."/>
            <person name="Delmans M."/>
            <person name="Demura T."/>
            <person name="Dierschke T."/>
            <person name="Dolan L."/>
            <person name="Dorantes-Acosta A.E."/>
            <person name="Eklund D.M."/>
            <person name="Florent S.N."/>
            <person name="Flores-Sandoval E."/>
            <person name="Fujiyama A."/>
            <person name="Fukuzawa H."/>
            <person name="Galik B."/>
            <person name="Grimanelli D."/>
            <person name="Grimwood J."/>
            <person name="Grossniklaus U."/>
            <person name="Hamada T."/>
            <person name="Haseloff J."/>
            <person name="Hetherington A.J."/>
            <person name="Higo A."/>
            <person name="Hirakawa Y."/>
            <person name="Hundley H.N."/>
            <person name="Ikeda Y."/>
            <person name="Inoue K."/>
            <person name="Inoue S."/>
            <person name="Ishida S."/>
            <person name="Jia Q."/>
            <person name="Kakita M."/>
            <person name="Kanazawa T."/>
            <person name="Kawai Y."/>
            <person name="Kawashima T."/>
            <person name="Kennedy M."/>
            <person name="Kinose K."/>
            <person name="Kinoshita T."/>
            <person name="Kohara Y."/>
            <person name="Koide E."/>
            <person name="Komatsu K."/>
            <person name="Kopischke S."/>
            <person name="Kubo M."/>
            <person name="Kyozuka J."/>
            <person name="Lagercrantz U."/>
            <person name="Lin S.S."/>
            <person name="Lindquist E."/>
            <person name="Lipzen A.M."/>
            <person name="Lu C."/>
            <person name="Luna E.D."/>
            <person name="Martienssen R.A."/>
            <person name="Minamino N."/>
            <person name="Mizutani M."/>
            <person name="Mizutani M."/>
            <person name="Mochizuki N."/>
            <person name="Monte I."/>
            <person name="Mosher R."/>
            <person name="Nagasaki H."/>
            <person name="Nakagami H."/>
            <person name="Naramoto S."/>
            <person name="Nishitani K."/>
            <person name="Ohtani M."/>
            <person name="Okamoto T."/>
            <person name="Okumura M."/>
            <person name="Phillips J."/>
            <person name="Pollak B."/>
            <person name="Reinders A."/>
            <person name="Roevekamp M."/>
            <person name="Sano R."/>
            <person name="Sawa S."/>
            <person name="Schmid M.W."/>
            <person name="Shirakawa M."/>
            <person name="Solano R."/>
            <person name="Spunde A."/>
            <person name="Suetsugu N."/>
            <person name="Sugano S."/>
            <person name="Sugiyama A."/>
            <person name="Sun R."/>
            <person name="Suzuki Y."/>
            <person name="Takenaka M."/>
            <person name="Takezawa D."/>
            <person name="Tomogane H."/>
            <person name="Tsuzuki M."/>
            <person name="Ueda T."/>
            <person name="Umeda M."/>
            <person name="Ward J.M."/>
            <person name="Watanabe Y."/>
            <person name="Yazaki K."/>
            <person name="Yokoyama R."/>
            <person name="Yoshitake Y."/>
            <person name="Yotsui I."/>
            <person name="Zachgo S."/>
            <person name="Schmutz J."/>
        </authorList>
    </citation>
    <scope>NUCLEOTIDE SEQUENCE [LARGE SCALE GENOMIC DNA]</scope>
    <source>
        <strain evidence="3">Tak-1</strain>
    </source>
</reference>
<dbReference type="PANTHER" id="PTHR47073">
    <property type="entry name" value="PROTEIN ANTI-SILENCING 1"/>
    <property type="match status" value="1"/>
</dbReference>
<feature type="compositionally biased region" description="Basic and acidic residues" evidence="1">
    <location>
        <begin position="256"/>
        <end position="279"/>
    </location>
</feature>
<feature type="region of interest" description="Disordered" evidence="1">
    <location>
        <begin position="193"/>
        <end position="315"/>
    </location>
</feature>
<protein>
    <recommendedName>
        <fullName evidence="2">BAH domain-containing protein</fullName>
    </recommendedName>
</protein>
<dbReference type="Gramene" id="Mp4g18660.2">
    <property type="protein sequence ID" value="Mp4g18660.2.cds"/>
    <property type="gene ID" value="Mp4g18660"/>
</dbReference>
<evidence type="ECO:0000256" key="1">
    <source>
        <dbReference type="SAM" id="MobiDB-lite"/>
    </source>
</evidence>
<gene>
    <name evidence="3" type="ORF">MARPO_0041s0148</name>
</gene>
<feature type="compositionally biased region" description="Basic and acidic residues" evidence="1">
    <location>
        <begin position="286"/>
        <end position="304"/>
    </location>
</feature>
<evidence type="ECO:0000259" key="2">
    <source>
        <dbReference type="PROSITE" id="PS51038"/>
    </source>
</evidence>
<name>A0A2R6X2F3_MARPO</name>
<accession>A0A2R6X2F3</accession>
<dbReference type="PANTHER" id="PTHR47073:SF2">
    <property type="entry name" value="PROTEIN ANTI-SILENCING 1"/>
    <property type="match status" value="1"/>
</dbReference>
<dbReference type="EMBL" id="KZ772713">
    <property type="protein sequence ID" value="PTQ40295.1"/>
    <property type="molecule type" value="Genomic_DNA"/>
</dbReference>
<dbReference type="AlphaFoldDB" id="A0A2R6X2F3"/>